<evidence type="ECO:0000256" key="2">
    <source>
        <dbReference type="ARBA" id="ARBA00008837"/>
    </source>
</evidence>
<evidence type="ECO:0000256" key="3">
    <source>
        <dbReference type="SAM" id="MobiDB-lite"/>
    </source>
</evidence>
<evidence type="ECO:0000256" key="1">
    <source>
        <dbReference type="ARBA" id="ARBA00005043"/>
    </source>
</evidence>
<dbReference type="PANTHER" id="PTHR16184:SF6">
    <property type="entry name" value="ELONGATOR COMPLEX PROTEIN 6"/>
    <property type="match status" value="1"/>
</dbReference>
<evidence type="ECO:0000313" key="5">
    <source>
        <dbReference type="Proteomes" id="UP001152607"/>
    </source>
</evidence>
<dbReference type="AlphaFoldDB" id="A0A9W4UMH7"/>
<reference evidence="4" key="1">
    <citation type="submission" date="2023-01" db="EMBL/GenBank/DDBJ databases">
        <authorList>
            <person name="Van Ghelder C."/>
            <person name="Rancurel C."/>
        </authorList>
    </citation>
    <scope>NUCLEOTIDE SEQUENCE</scope>
    <source>
        <strain evidence="4">CNCM I-4278</strain>
    </source>
</reference>
<feature type="compositionally biased region" description="Low complexity" evidence="3">
    <location>
        <begin position="200"/>
        <end position="219"/>
    </location>
</feature>
<feature type="compositionally biased region" description="Low complexity" evidence="3">
    <location>
        <begin position="135"/>
        <end position="161"/>
    </location>
</feature>
<accession>A0A9W4UMH7</accession>
<dbReference type="Gene3D" id="3.40.50.300">
    <property type="entry name" value="P-loop containing nucleotide triphosphate hydrolases"/>
    <property type="match status" value="2"/>
</dbReference>
<feature type="region of interest" description="Disordered" evidence="3">
    <location>
        <begin position="126"/>
        <end position="161"/>
    </location>
</feature>
<gene>
    <name evidence="4" type="ORF">PDIGIT_LOCUS10852</name>
</gene>
<dbReference type="EMBL" id="CAOQHR010000007">
    <property type="protein sequence ID" value="CAI6337737.1"/>
    <property type="molecule type" value="Genomic_DNA"/>
</dbReference>
<dbReference type="Proteomes" id="UP001152607">
    <property type="component" value="Unassembled WGS sequence"/>
</dbReference>
<proteinExistence type="inferred from homology"/>
<dbReference type="PANTHER" id="PTHR16184">
    <property type="entry name" value="ELONGATOR COMPLEX PROTEIN 6"/>
    <property type="match status" value="1"/>
</dbReference>
<evidence type="ECO:0000313" key="4">
    <source>
        <dbReference type="EMBL" id="CAI6337737.1"/>
    </source>
</evidence>
<sequence length="403" mass="41989">MPPPSSTRIPPLLQPCVQLPTHDSILLVTSTLGASVNWLLVRFLCNALNNPHQPSSFTSSSSNNNAENTDDDEEFNVVLVSWMRDYEFWKSEARKSGGVDLDRLRRDGRVAVVDGLSGVFLGSGAEKEDDDVARRSSSSFASARGGVPSSPISSAPAPAPAPARAGIAMAPGRGPMTTMRTMAGGGGGTMMAAKRDTAVSSSTPSTSTSTPTPAPQTQTQKQGLFILSSPDLAHVQSIISAAVTSLSTATSGGPTRKTLVILDNPDLLLATSSTTTTTKNTAITTPASLTSLFLTLHALPTVAHVAVHLQADTPLLHTPASLTGLHQQQQPPPLEIAQRNLLVKTAFMSSRVLGVRVLDTGVARDVSGVLRVTEEGGGGIKREVLYRVGGDGGVRVFERGGGG</sequence>
<feature type="region of interest" description="Disordered" evidence="3">
    <location>
        <begin position="196"/>
        <end position="219"/>
    </location>
</feature>
<name>A0A9W4UMH7_9PLEO</name>
<organism evidence="4 5">
    <name type="scientific">Periconia digitata</name>
    <dbReference type="NCBI Taxonomy" id="1303443"/>
    <lineage>
        <taxon>Eukaryota</taxon>
        <taxon>Fungi</taxon>
        <taxon>Dikarya</taxon>
        <taxon>Ascomycota</taxon>
        <taxon>Pezizomycotina</taxon>
        <taxon>Dothideomycetes</taxon>
        <taxon>Pleosporomycetidae</taxon>
        <taxon>Pleosporales</taxon>
        <taxon>Massarineae</taxon>
        <taxon>Periconiaceae</taxon>
        <taxon>Periconia</taxon>
    </lineage>
</organism>
<dbReference type="InterPro" id="IPR018627">
    <property type="entry name" value="ELP6"/>
</dbReference>
<dbReference type="InterPro" id="IPR027417">
    <property type="entry name" value="P-loop_NTPase"/>
</dbReference>
<dbReference type="GO" id="GO:0033588">
    <property type="term" value="C:elongator holoenzyme complex"/>
    <property type="evidence" value="ECO:0007669"/>
    <property type="project" value="InterPro"/>
</dbReference>
<keyword evidence="5" id="KW-1185">Reference proteome</keyword>
<comment type="similarity">
    <text evidence="2">Belongs to the ELP6 family.</text>
</comment>
<dbReference type="OrthoDB" id="9995306at2759"/>
<dbReference type="GO" id="GO:0002098">
    <property type="term" value="P:tRNA wobble uridine modification"/>
    <property type="evidence" value="ECO:0007669"/>
    <property type="project" value="InterPro"/>
</dbReference>
<protein>
    <submittedName>
        <fullName evidence="4">Uncharacterized protein</fullName>
    </submittedName>
</protein>
<comment type="pathway">
    <text evidence="1">tRNA modification; 5-methoxycarbonylmethyl-2-thiouridine-tRNA biosynthesis.</text>
</comment>
<comment type="caution">
    <text evidence="4">The sequence shown here is derived from an EMBL/GenBank/DDBJ whole genome shotgun (WGS) entry which is preliminary data.</text>
</comment>